<dbReference type="Gene3D" id="3.40.50.410">
    <property type="entry name" value="von Willebrand factor, type A domain"/>
    <property type="match status" value="1"/>
</dbReference>
<organism evidence="2 3">
    <name type="scientific">Pseudomonas veronii</name>
    <dbReference type="NCBI Taxonomy" id="76761"/>
    <lineage>
        <taxon>Bacteria</taxon>
        <taxon>Pseudomonadati</taxon>
        <taxon>Pseudomonadota</taxon>
        <taxon>Gammaproteobacteria</taxon>
        <taxon>Pseudomonadales</taxon>
        <taxon>Pseudomonadaceae</taxon>
        <taxon>Pseudomonas</taxon>
    </lineage>
</organism>
<dbReference type="InterPro" id="IPR002035">
    <property type="entry name" value="VWF_A"/>
</dbReference>
<gene>
    <name evidence="2" type="ORF">HBO43_29685</name>
</gene>
<protein>
    <submittedName>
        <fullName evidence="2">VWA domain-containing protein</fullName>
    </submittedName>
</protein>
<reference evidence="2 3" key="1">
    <citation type="journal article" date="2020" name="Front. Microbiol.">
        <title>Genetic Organization of the aprX-lipA2 Operon Affects the Proteolytic Potential of Pseudomonas Species in Milk.</title>
        <authorList>
            <person name="Maier C."/>
            <person name="Huptas C."/>
            <person name="von Neubeck M."/>
            <person name="Scherer S."/>
            <person name="Wenning M."/>
            <person name="Lucking G."/>
        </authorList>
    </citation>
    <scope>NUCLEOTIDE SEQUENCE [LARGE SCALE GENOMIC DNA]</scope>
    <source>
        <strain evidence="2 3">WS 4671</strain>
    </source>
</reference>
<accession>A0A7Y0ZZ64</accession>
<dbReference type="InterPro" id="IPR036465">
    <property type="entry name" value="vWFA_dom_sf"/>
</dbReference>
<sequence>MSNTPFDPSKFTVPKAKPVPVILLLDISGSMESEGKIRNLNDAVRDMLNVFQDTESGETEIWVSIITFGAQVKLHQPLISAGDIRWQDLSAGGMTPLGVALKMAKAMIEDKDVVPSRAYRPTVVLVSDGQPSDDWEGPLNAFVNDGRSAKCDRMAMAIGAGADEAVLGKFIAGTANGLFYAENAKQLRDFFKFVTMSVTIRTKSQTPNILPDASAIDIQPATIDARQEHVKSVTPKSSDEDGGYW</sequence>
<dbReference type="OrthoDB" id="9806395at2"/>
<evidence type="ECO:0000259" key="1">
    <source>
        <dbReference type="PROSITE" id="PS50234"/>
    </source>
</evidence>
<proteinExistence type="predicted"/>
<evidence type="ECO:0000313" key="3">
    <source>
        <dbReference type="Proteomes" id="UP000552560"/>
    </source>
</evidence>
<feature type="domain" description="VWFA" evidence="1">
    <location>
        <begin position="20"/>
        <end position="194"/>
    </location>
</feature>
<evidence type="ECO:0000313" key="2">
    <source>
        <dbReference type="EMBL" id="NMY00753.1"/>
    </source>
</evidence>
<dbReference type="Proteomes" id="UP000552560">
    <property type="component" value="Unassembled WGS sequence"/>
</dbReference>
<dbReference type="EMBL" id="JAAQWE010000046">
    <property type="protein sequence ID" value="NMY00753.1"/>
    <property type="molecule type" value="Genomic_DNA"/>
</dbReference>
<dbReference type="SMART" id="SM00327">
    <property type="entry name" value="VWA"/>
    <property type="match status" value="1"/>
</dbReference>
<comment type="caution">
    <text evidence="2">The sequence shown here is derived from an EMBL/GenBank/DDBJ whole genome shotgun (WGS) entry which is preliminary data.</text>
</comment>
<dbReference type="PROSITE" id="PS50234">
    <property type="entry name" value="VWFA"/>
    <property type="match status" value="1"/>
</dbReference>
<dbReference type="AlphaFoldDB" id="A0A7Y0ZZ64"/>
<dbReference type="SUPFAM" id="SSF53300">
    <property type="entry name" value="vWA-like"/>
    <property type="match status" value="1"/>
</dbReference>
<dbReference type="RefSeq" id="WP_057005981.1">
    <property type="nucleotide sequence ID" value="NZ_CP149793.1"/>
</dbReference>
<name>A0A7Y0ZZ64_PSEVE</name>
<dbReference type="Pfam" id="PF00092">
    <property type="entry name" value="VWA"/>
    <property type="match status" value="1"/>
</dbReference>